<evidence type="ECO:0000259" key="24">
    <source>
        <dbReference type="Pfam" id="PF13358"/>
    </source>
</evidence>
<dbReference type="GO" id="GO:0003676">
    <property type="term" value="F:nucleic acid binding"/>
    <property type="evidence" value="ECO:0007669"/>
    <property type="project" value="InterPro"/>
</dbReference>
<evidence type="ECO:0000256" key="16">
    <source>
        <dbReference type="ARBA" id="ARBA00023157"/>
    </source>
</evidence>
<evidence type="ECO:0000256" key="10">
    <source>
        <dbReference type="ARBA" id="ARBA00022801"/>
    </source>
</evidence>
<keyword evidence="17" id="KW-0325">Glycoprotein</keyword>
<evidence type="ECO:0000256" key="19">
    <source>
        <dbReference type="ARBA" id="ARBA00049175"/>
    </source>
</evidence>
<keyword evidence="13" id="KW-0460">Magnesium</keyword>
<comment type="catalytic activity">
    <reaction evidence="19">
        <text>a ribonucleoside 5'-triphosphate + 2 H2O = a ribonucleoside 5'-phosphate + 2 phosphate + 2 H(+)</text>
        <dbReference type="Rhea" id="RHEA:36795"/>
        <dbReference type="ChEBI" id="CHEBI:15377"/>
        <dbReference type="ChEBI" id="CHEBI:15378"/>
        <dbReference type="ChEBI" id="CHEBI:43474"/>
        <dbReference type="ChEBI" id="CHEBI:58043"/>
        <dbReference type="ChEBI" id="CHEBI:61557"/>
        <dbReference type="EC" id="3.6.1.5"/>
    </reaction>
</comment>
<keyword evidence="16" id="KW-1015">Disulfide bond</keyword>
<dbReference type="Pfam" id="PF13358">
    <property type="entry name" value="DDE_3"/>
    <property type="match status" value="1"/>
</dbReference>
<evidence type="ECO:0000313" key="25">
    <source>
        <dbReference type="EMBL" id="KAK6319449.1"/>
    </source>
</evidence>
<dbReference type="Proteomes" id="UP001356427">
    <property type="component" value="Unassembled WGS sequence"/>
</dbReference>
<evidence type="ECO:0000256" key="12">
    <source>
        <dbReference type="ARBA" id="ARBA00022840"/>
    </source>
</evidence>
<evidence type="ECO:0000256" key="14">
    <source>
        <dbReference type="ARBA" id="ARBA00022989"/>
    </source>
</evidence>
<organism evidence="25 26">
    <name type="scientific">Coregonus suidteri</name>
    <dbReference type="NCBI Taxonomy" id="861788"/>
    <lineage>
        <taxon>Eukaryota</taxon>
        <taxon>Metazoa</taxon>
        <taxon>Chordata</taxon>
        <taxon>Craniata</taxon>
        <taxon>Vertebrata</taxon>
        <taxon>Euteleostomi</taxon>
        <taxon>Actinopterygii</taxon>
        <taxon>Neopterygii</taxon>
        <taxon>Teleostei</taxon>
        <taxon>Protacanthopterygii</taxon>
        <taxon>Salmoniformes</taxon>
        <taxon>Salmonidae</taxon>
        <taxon>Coregoninae</taxon>
        <taxon>Coregonus</taxon>
    </lineage>
</organism>
<dbReference type="GO" id="GO:0004050">
    <property type="term" value="F:apyrase activity"/>
    <property type="evidence" value="ECO:0007669"/>
    <property type="project" value="UniProtKB-EC"/>
</dbReference>
<dbReference type="GO" id="GO:0005886">
    <property type="term" value="C:plasma membrane"/>
    <property type="evidence" value="ECO:0007669"/>
    <property type="project" value="UniProtKB-SubCell"/>
</dbReference>
<feature type="binding site" evidence="21">
    <location>
        <begin position="321"/>
        <end position="325"/>
    </location>
    <ligand>
        <name>ATP</name>
        <dbReference type="ChEBI" id="CHEBI:30616"/>
    </ligand>
</feature>
<evidence type="ECO:0000256" key="4">
    <source>
        <dbReference type="ARBA" id="ARBA00009283"/>
    </source>
</evidence>
<dbReference type="EMBL" id="JAGTTL010000008">
    <property type="protein sequence ID" value="KAK6319449.1"/>
    <property type="molecule type" value="Genomic_DNA"/>
</dbReference>
<comment type="similarity">
    <text evidence="4 22">Belongs to the GDA1/CD39 NTPase family.</text>
</comment>
<dbReference type="PROSITE" id="PS01238">
    <property type="entry name" value="GDA1_CD39_NTPASE"/>
    <property type="match status" value="1"/>
</dbReference>
<keyword evidence="6" id="KW-1003">Cell membrane</keyword>
<dbReference type="GO" id="GO:0004382">
    <property type="term" value="F:GDP phosphatase activity"/>
    <property type="evidence" value="ECO:0007669"/>
    <property type="project" value="TreeGrafter"/>
</dbReference>
<dbReference type="InterPro" id="IPR000407">
    <property type="entry name" value="GDA1_CD39_NTPase"/>
</dbReference>
<proteinExistence type="inferred from homology"/>
<keyword evidence="26" id="KW-1185">Reference proteome</keyword>
<reference evidence="25 26" key="1">
    <citation type="submission" date="2021-04" db="EMBL/GenBank/DDBJ databases">
        <authorList>
            <person name="De Guttry C."/>
            <person name="Zahm M."/>
            <person name="Klopp C."/>
            <person name="Cabau C."/>
            <person name="Louis A."/>
            <person name="Berthelot C."/>
            <person name="Parey E."/>
            <person name="Roest Crollius H."/>
            <person name="Montfort J."/>
            <person name="Robinson-Rechavi M."/>
            <person name="Bucao C."/>
            <person name="Bouchez O."/>
            <person name="Gislard M."/>
            <person name="Lluch J."/>
            <person name="Milhes M."/>
            <person name="Lampietro C."/>
            <person name="Lopez Roques C."/>
            <person name="Donnadieu C."/>
            <person name="Braasch I."/>
            <person name="Desvignes T."/>
            <person name="Postlethwait J."/>
            <person name="Bobe J."/>
            <person name="Wedekind C."/>
            <person name="Guiguen Y."/>
        </authorList>
    </citation>
    <scope>NUCLEOTIDE SEQUENCE [LARGE SCALE GENOMIC DNA]</scope>
    <source>
        <strain evidence="25">Cs_M1</strain>
        <tissue evidence="25">Blood</tissue>
    </source>
</reference>
<gene>
    <name evidence="25" type="ORF">J4Q44_G00106600</name>
</gene>
<evidence type="ECO:0000256" key="23">
    <source>
        <dbReference type="SAM" id="Phobius"/>
    </source>
</evidence>
<keyword evidence="15 23" id="KW-0472">Membrane</keyword>
<evidence type="ECO:0000313" key="26">
    <source>
        <dbReference type="Proteomes" id="UP001356427"/>
    </source>
</evidence>
<dbReference type="EC" id="3.6.1.5" evidence="5"/>
<evidence type="ECO:0000256" key="6">
    <source>
        <dbReference type="ARBA" id="ARBA00022475"/>
    </source>
</evidence>
<dbReference type="GO" id="GO:0045134">
    <property type="term" value="F:UDP phosphatase activity"/>
    <property type="evidence" value="ECO:0007669"/>
    <property type="project" value="TreeGrafter"/>
</dbReference>
<evidence type="ECO:0000256" key="2">
    <source>
        <dbReference type="ARBA" id="ARBA00001946"/>
    </source>
</evidence>
<keyword evidence="8" id="KW-0479">Metal-binding</keyword>
<evidence type="ECO:0000256" key="11">
    <source>
        <dbReference type="ARBA" id="ARBA00022837"/>
    </source>
</evidence>
<dbReference type="Gene3D" id="3.30.420.10">
    <property type="entry name" value="Ribonuclease H-like superfamily/Ribonuclease H"/>
    <property type="match status" value="1"/>
</dbReference>
<sequence length="614" mass="68941">MDGAMYREILANNLLPSVRALKMGRGWVFQHDNDPKHTARATKKWLRKKHLKVLEWPSQSPDLNPIENLWRELKVRIAQRQPRNLKDLEKGEEITEKKPPCRKSWFTGVFGMKMSMVKQAAVAVVVVAMGCMGVIALILTLVHHHSVDLPHRMQYGMVFDAGSTHTSLYMYRWPGNKENNTGVVSQMLVCDVDGNGISSYAQDPPAAGLSLRKCLDSALAFVPANQQRATPVYLGATAGMRLLQLQNQTQSDQVLEQVTKVIQGYPFDFRGARILSGMEEGAYGWITTNYLQEGFIKQHGFEGGWVRPNGRKTWGALDMGGSSTQIAFTPSQPVRDPASTLGSKLYGYQYEVYTHSYLCYGKEQTMRQLQVHLLKMSGSTRPVNHPCYHLGDNLTLTLGDLYDSPCVAKSVTFNPASVVTFTGTSEPLQCLNQIKNIMNLSACSLAPDCGFNGVYQPPVSGNFFAFSAYFYTFDFLGLAPQPTLSQATTTIDTFCKRTWDSLKKQYSVKDKYLRDYCASANYIMTVLLDGYKFNQTWGNIYFQRQVADTDIGWTLGYMLNLTNLIPSELPLVVTGVQRGQWAAEVFFIVFAVFLSLMVLVLLWLWNPQDGRGNK</sequence>
<evidence type="ECO:0000256" key="9">
    <source>
        <dbReference type="ARBA" id="ARBA00022741"/>
    </source>
</evidence>
<dbReference type="InterPro" id="IPR038717">
    <property type="entry name" value="Tc1-like_DDE_dom"/>
</dbReference>
<evidence type="ECO:0000256" key="15">
    <source>
        <dbReference type="ARBA" id="ARBA00023136"/>
    </source>
</evidence>
<keyword evidence="10 22" id="KW-0378">Hydrolase</keyword>
<feature type="domain" description="Tc1-like transposase DDE" evidence="24">
    <location>
        <begin position="26"/>
        <end position="88"/>
    </location>
</feature>
<feature type="active site" description="Proton acceptor" evidence="20">
    <location>
        <position position="280"/>
    </location>
</feature>
<comment type="subcellular location">
    <subcellularLocation>
        <location evidence="3">Cell membrane</location>
        <topology evidence="3">Multi-pass membrane protein</topology>
    </subcellularLocation>
</comment>
<evidence type="ECO:0000256" key="8">
    <source>
        <dbReference type="ARBA" id="ARBA00022723"/>
    </source>
</evidence>
<dbReference type="InterPro" id="IPR036397">
    <property type="entry name" value="RNaseH_sf"/>
</dbReference>
<evidence type="ECO:0000256" key="13">
    <source>
        <dbReference type="ARBA" id="ARBA00022842"/>
    </source>
</evidence>
<dbReference type="PANTHER" id="PTHR11782">
    <property type="entry name" value="ADENOSINE/GUANOSINE DIPHOSPHATASE"/>
    <property type="match status" value="1"/>
</dbReference>
<dbReference type="PANTHER" id="PTHR11782:SF31">
    <property type="entry name" value="ECTONUCLEOSIDE TRIPHOSPHATE DIPHOSPHOHYDROLASE 8"/>
    <property type="match status" value="1"/>
</dbReference>
<evidence type="ECO:0000256" key="21">
    <source>
        <dbReference type="PIRSR" id="PIRSR600407-2"/>
    </source>
</evidence>
<evidence type="ECO:0000256" key="7">
    <source>
        <dbReference type="ARBA" id="ARBA00022692"/>
    </source>
</evidence>
<keyword evidence="7 23" id="KW-0812">Transmembrane</keyword>
<comment type="cofactor">
    <cofactor evidence="2">
        <name>Mg(2+)</name>
        <dbReference type="ChEBI" id="CHEBI:18420"/>
    </cofactor>
</comment>
<dbReference type="Pfam" id="PF01150">
    <property type="entry name" value="GDA1_CD39"/>
    <property type="match status" value="1"/>
</dbReference>
<evidence type="ECO:0000256" key="5">
    <source>
        <dbReference type="ARBA" id="ARBA00012148"/>
    </source>
</evidence>
<keyword evidence="14 23" id="KW-1133">Transmembrane helix</keyword>
<dbReference type="GO" id="GO:0009134">
    <property type="term" value="P:nucleoside diphosphate catabolic process"/>
    <property type="evidence" value="ECO:0007669"/>
    <property type="project" value="TreeGrafter"/>
</dbReference>
<dbReference type="Gene3D" id="3.30.420.150">
    <property type="entry name" value="Exopolyphosphatase. Domain 2"/>
    <property type="match status" value="1"/>
</dbReference>
<evidence type="ECO:0000256" key="18">
    <source>
        <dbReference type="ARBA" id="ARBA00039598"/>
    </source>
</evidence>
<keyword evidence="12 21" id="KW-0067">ATP-binding</keyword>
<keyword evidence="9 21" id="KW-0547">Nucleotide-binding</keyword>
<evidence type="ECO:0000256" key="1">
    <source>
        <dbReference type="ARBA" id="ARBA00001913"/>
    </source>
</evidence>
<feature type="transmembrane region" description="Helical" evidence="23">
    <location>
        <begin position="120"/>
        <end position="142"/>
    </location>
</feature>
<comment type="caution">
    <text evidence="25">The sequence shown here is derived from an EMBL/GenBank/DDBJ whole genome shotgun (WGS) entry which is preliminary data.</text>
</comment>
<dbReference type="GO" id="GO:0005524">
    <property type="term" value="F:ATP binding"/>
    <property type="evidence" value="ECO:0007669"/>
    <property type="project" value="UniProtKB-KW"/>
</dbReference>
<dbReference type="GO" id="GO:0046872">
    <property type="term" value="F:metal ion binding"/>
    <property type="evidence" value="ECO:0007669"/>
    <property type="project" value="UniProtKB-KW"/>
</dbReference>
<evidence type="ECO:0000256" key="3">
    <source>
        <dbReference type="ARBA" id="ARBA00004651"/>
    </source>
</evidence>
<feature type="transmembrane region" description="Helical" evidence="23">
    <location>
        <begin position="585"/>
        <end position="605"/>
    </location>
</feature>
<dbReference type="Gene3D" id="3.30.420.40">
    <property type="match status" value="1"/>
</dbReference>
<keyword evidence="11" id="KW-0106">Calcium</keyword>
<evidence type="ECO:0000256" key="17">
    <source>
        <dbReference type="ARBA" id="ARBA00023180"/>
    </source>
</evidence>
<dbReference type="FunFam" id="3.30.420.40:FF:000068">
    <property type="entry name" value="Ectonucleoside triphosphate diphosphohydrolase 1"/>
    <property type="match status" value="1"/>
</dbReference>
<evidence type="ECO:0000256" key="22">
    <source>
        <dbReference type="RuleBase" id="RU003833"/>
    </source>
</evidence>
<comment type="cofactor">
    <cofactor evidence="1">
        <name>Ca(2+)</name>
        <dbReference type="ChEBI" id="CHEBI:29108"/>
    </cofactor>
</comment>
<accession>A0AAN8M0T8</accession>
<dbReference type="GO" id="GO:0017111">
    <property type="term" value="F:ribonucleoside triphosphate phosphatase activity"/>
    <property type="evidence" value="ECO:0007669"/>
    <property type="project" value="TreeGrafter"/>
</dbReference>
<evidence type="ECO:0000256" key="20">
    <source>
        <dbReference type="PIRSR" id="PIRSR600407-1"/>
    </source>
</evidence>
<dbReference type="AlphaFoldDB" id="A0AAN8M0T8"/>
<protein>
    <recommendedName>
        <fullName evidence="18">Ectonucleoside triphosphate diphosphohydrolase 8</fullName>
        <ecNumber evidence="5">3.6.1.5</ecNumber>
    </recommendedName>
</protein>
<name>A0AAN8M0T8_9TELE</name>